<dbReference type="InterPro" id="IPR036185">
    <property type="entry name" value="DNA_heli_DnaB-like_N_sf"/>
</dbReference>
<comment type="caution">
    <text evidence="5">The sequence shown here is derived from an EMBL/GenBank/DDBJ whole genome shotgun (WGS) entry which is preliminary data.</text>
</comment>
<dbReference type="GO" id="GO:0005524">
    <property type="term" value="F:ATP binding"/>
    <property type="evidence" value="ECO:0007669"/>
    <property type="project" value="InterPro"/>
</dbReference>
<gene>
    <name evidence="5" type="ORF">CW362_14685</name>
</gene>
<dbReference type="PANTHER" id="PTHR30153:SF2">
    <property type="entry name" value="REPLICATIVE DNA HELICASE"/>
    <property type="match status" value="1"/>
</dbReference>
<dbReference type="RefSeq" id="WP_103549882.1">
    <property type="nucleotide sequence ID" value="NZ_KZ626862.1"/>
</dbReference>
<feature type="domain" description="DNA helicase DnaB-like N-terminal" evidence="4">
    <location>
        <begin position="196"/>
        <end position="273"/>
    </location>
</feature>
<dbReference type="SUPFAM" id="SSF48024">
    <property type="entry name" value="N-terminal domain of DnaB helicase"/>
    <property type="match status" value="2"/>
</dbReference>
<dbReference type="InterPro" id="IPR016136">
    <property type="entry name" value="DNA_helicase_N/primase_C"/>
</dbReference>
<keyword evidence="5" id="KW-0067">ATP-binding</keyword>
<protein>
    <submittedName>
        <fullName evidence="5">Replicative DNA helicase</fullName>
    </submittedName>
</protein>
<keyword evidence="6" id="KW-1185">Reference proteome</keyword>
<keyword evidence="1" id="KW-0235">DNA replication</keyword>
<sequence length="382" mass="41193">MPRTPETGEDDLAGIPPPDPVFHVEQALLGAFLLEPHRLGDVTGITGASFGHYAHTALFAAIRSLPVPDPAEHAKNTQWLDAVLTTARQQARGLTPSYLHDLIQLCPQPRHAPAYARIVEAEHSRRLLRAAAQHLTQTTRDTSLPHPVPTAFAEADALAAVVDDVATRFPPRSSSLPRTVTPPAAIHGGEEAAGEERLLLAAATARPADVGRMRWLTADDFTRPFHAGLWRCLNTLIRRGTPVDPVTVLWEAQHRGLLGTEVEPEHLLGLLTEPAGSPEHWGELVLQRSVLTTAHHIGQRIEAFIDDPATTPCQLVVGSRRALADLSAIRTRWQQATSSSPAPANRPTRPTAARTTSAPRAGPPRTAAPVAHTSRCPPPAVR</sequence>
<dbReference type="EMBL" id="PJOS01000023">
    <property type="protein sequence ID" value="PKT72330.1"/>
    <property type="molecule type" value="Genomic_DNA"/>
</dbReference>
<dbReference type="Gene3D" id="1.10.860.10">
    <property type="entry name" value="DNAb Helicase, Chain A"/>
    <property type="match status" value="2"/>
</dbReference>
<dbReference type="GO" id="GO:0005829">
    <property type="term" value="C:cytosol"/>
    <property type="evidence" value="ECO:0007669"/>
    <property type="project" value="TreeGrafter"/>
</dbReference>
<evidence type="ECO:0000256" key="2">
    <source>
        <dbReference type="ARBA" id="ARBA00023125"/>
    </source>
</evidence>
<evidence type="ECO:0000256" key="3">
    <source>
        <dbReference type="SAM" id="MobiDB-lite"/>
    </source>
</evidence>
<feature type="region of interest" description="Disordered" evidence="3">
    <location>
        <begin position="334"/>
        <end position="382"/>
    </location>
</feature>
<dbReference type="AlphaFoldDB" id="A0A2I0SQW8"/>
<accession>A0A2I0SQW8</accession>
<keyword evidence="2" id="KW-0238">DNA-binding</keyword>
<keyword evidence="5" id="KW-0547">Nucleotide-binding</keyword>
<evidence type="ECO:0000313" key="6">
    <source>
        <dbReference type="Proteomes" id="UP000236178"/>
    </source>
</evidence>
<evidence type="ECO:0000256" key="1">
    <source>
        <dbReference type="ARBA" id="ARBA00022705"/>
    </source>
</evidence>
<keyword evidence="5" id="KW-0378">Hydrolase</keyword>
<dbReference type="Pfam" id="PF00772">
    <property type="entry name" value="DnaB"/>
    <property type="match status" value="2"/>
</dbReference>
<feature type="domain" description="DNA helicase DnaB-like N-terminal" evidence="4">
    <location>
        <begin position="23"/>
        <end position="120"/>
    </location>
</feature>
<dbReference type="Proteomes" id="UP000236178">
    <property type="component" value="Unassembled WGS sequence"/>
</dbReference>
<evidence type="ECO:0000259" key="4">
    <source>
        <dbReference type="Pfam" id="PF00772"/>
    </source>
</evidence>
<dbReference type="GO" id="GO:0003677">
    <property type="term" value="F:DNA binding"/>
    <property type="evidence" value="ECO:0007669"/>
    <property type="project" value="UniProtKB-KW"/>
</dbReference>
<name>A0A2I0SQW8_9ACTN</name>
<dbReference type="GO" id="GO:0006260">
    <property type="term" value="P:DNA replication"/>
    <property type="evidence" value="ECO:0007669"/>
    <property type="project" value="UniProtKB-KW"/>
</dbReference>
<keyword evidence="5" id="KW-0347">Helicase</keyword>
<evidence type="ECO:0000313" key="5">
    <source>
        <dbReference type="EMBL" id="PKT72330.1"/>
    </source>
</evidence>
<organism evidence="5 6">
    <name type="scientific">Streptomyces populi</name>
    <dbReference type="NCBI Taxonomy" id="2058924"/>
    <lineage>
        <taxon>Bacteria</taxon>
        <taxon>Bacillati</taxon>
        <taxon>Actinomycetota</taxon>
        <taxon>Actinomycetes</taxon>
        <taxon>Kitasatosporales</taxon>
        <taxon>Streptomycetaceae</taxon>
        <taxon>Streptomyces</taxon>
    </lineage>
</organism>
<feature type="compositionally biased region" description="Low complexity" evidence="3">
    <location>
        <begin position="336"/>
        <end position="369"/>
    </location>
</feature>
<dbReference type="OrthoDB" id="2970604at2"/>
<dbReference type="InterPro" id="IPR007693">
    <property type="entry name" value="DNA_helicase_DnaB-like_N"/>
</dbReference>
<dbReference type="PANTHER" id="PTHR30153">
    <property type="entry name" value="REPLICATIVE DNA HELICASE DNAB"/>
    <property type="match status" value="1"/>
</dbReference>
<dbReference type="GO" id="GO:0003678">
    <property type="term" value="F:DNA helicase activity"/>
    <property type="evidence" value="ECO:0007669"/>
    <property type="project" value="InterPro"/>
</dbReference>
<proteinExistence type="predicted"/>
<reference evidence="5 6" key="1">
    <citation type="submission" date="2017-12" db="EMBL/GenBank/DDBJ databases">
        <title>Streptomyces populusis sp. nov., a novel endophytic actinobacterium isolated from stems of Populus adenopoda Maxim.</title>
        <authorList>
            <person name="Wang Z."/>
        </authorList>
    </citation>
    <scope>NUCLEOTIDE SEQUENCE [LARGE SCALE GENOMIC DNA]</scope>
    <source>
        <strain evidence="5 6">A249</strain>
    </source>
</reference>